<evidence type="ECO:0000256" key="4">
    <source>
        <dbReference type="ARBA" id="ARBA00023163"/>
    </source>
</evidence>
<evidence type="ECO:0000256" key="3">
    <source>
        <dbReference type="ARBA" id="ARBA00023125"/>
    </source>
</evidence>
<dbReference type="EMBL" id="CP056065">
    <property type="protein sequence ID" value="UKJ88332.1"/>
    <property type="molecule type" value="Genomic_DNA"/>
</dbReference>
<dbReference type="Gene3D" id="1.20.5.2050">
    <property type="match status" value="1"/>
</dbReference>
<dbReference type="Pfam" id="PF00847">
    <property type="entry name" value="AP2"/>
    <property type="match status" value="1"/>
</dbReference>
<dbReference type="InterPro" id="IPR001471">
    <property type="entry name" value="AP2/ERF_dom"/>
</dbReference>
<name>A0A976QRZ1_THEOR</name>
<dbReference type="Proteomes" id="UP000244803">
    <property type="component" value="Chromosome 1"/>
</dbReference>
<keyword evidence="5" id="KW-0539">Nucleus</keyword>
<evidence type="ECO:0000256" key="5">
    <source>
        <dbReference type="ARBA" id="ARBA00023242"/>
    </source>
</evidence>
<organism evidence="7 8">
    <name type="scientific">Theileria orientalis</name>
    <dbReference type="NCBI Taxonomy" id="68886"/>
    <lineage>
        <taxon>Eukaryota</taxon>
        <taxon>Sar</taxon>
        <taxon>Alveolata</taxon>
        <taxon>Apicomplexa</taxon>
        <taxon>Aconoidasida</taxon>
        <taxon>Piroplasmida</taxon>
        <taxon>Theileriidae</taxon>
        <taxon>Theileria</taxon>
    </lineage>
</organism>
<dbReference type="GO" id="GO:0005634">
    <property type="term" value="C:nucleus"/>
    <property type="evidence" value="ECO:0007669"/>
    <property type="project" value="UniProtKB-SubCell"/>
</dbReference>
<dbReference type="GO" id="GO:0003677">
    <property type="term" value="F:DNA binding"/>
    <property type="evidence" value="ECO:0007669"/>
    <property type="project" value="UniProtKB-KW"/>
</dbReference>
<comment type="subcellular location">
    <subcellularLocation>
        <location evidence="1">Nucleus</location>
    </subcellularLocation>
</comment>
<dbReference type="OrthoDB" id="372949at2759"/>
<evidence type="ECO:0000259" key="6">
    <source>
        <dbReference type="Pfam" id="PF00847"/>
    </source>
</evidence>
<accession>A0A976QRZ1</accession>
<feature type="domain" description="AP2/ERF" evidence="6">
    <location>
        <begin position="213"/>
        <end position="260"/>
    </location>
</feature>
<protein>
    <recommendedName>
        <fullName evidence="6">AP2/ERF domain-containing protein</fullName>
    </recommendedName>
</protein>
<keyword evidence="2" id="KW-0805">Transcription regulation</keyword>
<proteinExistence type="predicted"/>
<evidence type="ECO:0000313" key="7">
    <source>
        <dbReference type="EMBL" id="UKJ88332.1"/>
    </source>
</evidence>
<keyword evidence="4" id="KW-0804">Transcription</keyword>
<reference evidence="7" key="1">
    <citation type="submission" date="2022-07" db="EMBL/GenBank/DDBJ databases">
        <title>Evaluation of T. orientalis genome assembly methods using nanopore sequencing and analysis of variation between genomes.</title>
        <authorList>
            <person name="Yam J."/>
            <person name="Micallef M.L."/>
            <person name="Liu M."/>
            <person name="Djordjevic S.P."/>
            <person name="Bogema D.R."/>
            <person name="Jenkins C."/>
        </authorList>
    </citation>
    <scope>NUCLEOTIDE SEQUENCE</scope>
    <source>
        <strain evidence="7">Fish Creek</strain>
    </source>
</reference>
<dbReference type="GO" id="GO:0003700">
    <property type="term" value="F:DNA-binding transcription factor activity"/>
    <property type="evidence" value="ECO:0007669"/>
    <property type="project" value="InterPro"/>
</dbReference>
<gene>
    <name evidence="7" type="ORF">MACJ_000776</name>
</gene>
<evidence type="ECO:0000256" key="2">
    <source>
        <dbReference type="ARBA" id="ARBA00023015"/>
    </source>
</evidence>
<evidence type="ECO:0000313" key="8">
    <source>
        <dbReference type="Proteomes" id="UP000244803"/>
    </source>
</evidence>
<keyword evidence="3" id="KW-0238">DNA-binding</keyword>
<dbReference type="AlphaFoldDB" id="A0A976QRZ1"/>
<sequence length="272" mass="32043">MDEFKELSSFEECLSWIDAIVTLCKSIDNTCSKLDHNFPSEYNLNGLCSYIRIHNDDSAVTSNTSSIDEGYNTEYEESVREHLRSIINDLKNKNSSQLVYSYGTGLMGPKLDEPGVVRRADYPQMNRDRPYKLTIRGRSRKDMNSIDFHRTYQMESEILKRLNVGERICIFRVSSSLYDMEVEKNTDEYDFLLDMPFMIKPDTNMKEAHYRSDVAGVYWDKRSWIASWYVEGKRQYKSFSCKLYGFYRSKYLAIQTRLSNIYPIDFKALKRN</sequence>
<evidence type="ECO:0000256" key="1">
    <source>
        <dbReference type="ARBA" id="ARBA00004123"/>
    </source>
</evidence>